<dbReference type="PROSITE" id="PS50068">
    <property type="entry name" value="LDLRA_2"/>
    <property type="match status" value="6"/>
</dbReference>
<accession>T1K866</accession>
<feature type="chain" id="PRO_5004581099" description="CUB domain-containing protein" evidence="14">
    <location>
        <begin position="21"/>
        <end position="830"/>
    </location>
</feature>
<feature type="disulfide bond" evidence="12">
    <location>
        <begin position="504"/>
        <end position="522"/>
    </location>
</feature>
<dbReference type="SMART" id="SM00042">
    <property type="entry name" value="CUB"/>
    <property type="match status" value="1"/>
</dbReference>
<dbReference type="AlphaFoldDB" id="T1K866"/>
<dbReference type="Pfam" id="PF00057">
    <property type="entry name" value="Ldl_recept_a"/>
    <property type="match status" value="5"/>
</dbReference>
<keyword evidence="5" id="KW-0677">Repeat</keyword>
<dbReference type="InterPro" id="IPR023415">
    <property type="entry name" value="LDLR_class-A_CS"/>
</dbReference>
<feature type="disulfide bond" evidence="12">
    <location>
        <begin position="368"/>
        <end position="383"/>
    </location>
</feature>
<dbReference type="PROSITE" id="PS01209">
    <property type="entry name" value="LDLRA_1"/>
    <property type="match status" value="2"/>
</dbReference>
<evidence type="ECO:0000256" key="9">
    <source>
        <dbReference type="ARBA" id="ARBA00023176"/>
    </source>
</evidence>
<feature type="disulfide bond" evidence="12">
    <location>
        <begin position="516"/>
        <end position="531"/>
    </location>
</feature>
<reference evidence="17" key="1">
    <citation type="submission" date="2011-08" db="EMBL/GenBank/DDBJ databases">
        <authorList>
            <person name="Rombauts S."/>
        </authorList>
    </citation>
    <scope>NUCLEOTIDE SEQUENCE</scope>
    <source>
        <strain evidence="17">London</strain>
    </source>
</reference>
<evidence type="ECO:0000256" key="7">
    <source>
        <dbReference type="ARBA" id="ARBA00023136"/>
    </source>
</evidence>
<dbReference type="Proteomes" id="UP000015104">
    <property type="component" value="Unassembled WGS sequence"/>
</dbReference>
<keyword evidence="14" id="KW-0732">Signal</keyword>
<comment type="similarity">
    <text evidence="2">Belongs to the LDLR family.</text>
</comment>
<dbReference type="SUPFAM" id="SSF49854">
    <property type="entry name" value="Spermadhesin, CUB domain"/>
    <property type="match status" value="1"/>
</dbReference>
<evidence type="ECO:0000256" key="5">
    <source>
        <dbReference type="ARBA" id="ARBA00022737"/>
    </source>
</evidence>
<dbReference type="CDD" id="cd00112">
    <property type="entry name" value="LDLa"/>
    <property type="match status" value="4"/>
</dbReference>
<evidence type="ECO:0000256" key="10">
    <source>
        <dbReference type="ARBA" id="ARBA00037878"/>
    </source>
</evidence>
<comment type="caution">
    <text evidence="12">Lacks conserved residue(s) required for the propagation of feature annotation.</text>
</comment>
<feature type="disulfide bond" evidence="12">
    <location>
        <begin position="415"/>
        <end position="427"/>
    </location>
</feature>
<evidence type="ECO:0000313" key="16">
    <source>
        <dbReference type="EnsemblMetazoa" id="tetur07g00220.1"/>
    </source>
</evidence>
<feature type="region of interest" description="Disordered" evidence="13">
    <location>
        <begin position="811"/>
        <end position="830"/>
    </location>
</feature>
<feature type="disulfide bond" evidence="12">
    <location>
        <begin position="330"/>
        <end position="345"/>
    </location>
</feature>
<feature type="compositionally biased region" description="Polar residues" evidence="13">
    <location>
        <begin position="736"/>
        <end position="763"/>
    </location>
</feature>
<dbReference type="EnsemblMetazoa" id="tetur07g00220.1">
    <property type="protein sequence ID" value="tetur07g00220.1"/>
    <property type="gene ID" value="tetur07g00220"/>
</dbReference>
<dbReference type="PROSITE" id="PS01180">
    <property type="entry name" value="CUB"/>
    <property type="match status" value="1"/>
</dbReference>
<dbReference type="GO" id="GO:0006897">
    <property type="term" value="P:endocytosis"/>
    <property type="evidence" value="ECO:0007669"/>
    <property type="project" value="UniProtKB-KW"/>
</dbReference>
<sequence length="830" mass="91109">MTITLSIWSWVILTSGIVQATHSATSSHNQHESSHLLTTFPSGSFLIQRDKPITSHGKPSIVTSPESSALFSTFTRPKQSSSNGSNLIASFHANHTHRNLLRYPLESSKTLTLHGSHYFVQNLSCDNIELLGGRGSIFNPGYPYSYTNETFCSWTLTAKPHEIITLSFDDLDIPEIVNSCNPSLGNSIVGKTCCQDSAVIIQSIDNKTIPERRFCGRSEDNRDIFQTYISEGESIKILFNGIYANRTGGRGFHATYSKTWIGKPCVLESESRCSNGKCIDKSWMCNRRDECGDNSDEANCDHVCRESNEAQCLNEDSHTFSCYSFPKDRCDGNWNCANGTDERSCDKCPHGMFVCSAGLICYSERARCNGNWDCVDFKDELNCGLCGPDEISCGCDGVFDCPNAFDEMGCEKHRCAKKILCANNAKCFFRDERCNGIADCSDGSDERNCTKELCRHDHGAFLCANGQCIHSIQVCDTSLDCDDGSDEINCTTEQCRPEQGNFLCTNGNCIQAILTCDRSNDCGDSSDEINCLKNSVITAALMGSLICGLLLVIAISCTCKLIALRQIEQQRQAQDDSYCGSATNNLYSSSHIYQRYFPFARSNSHSTSPLFSPDSEYFYREPPPSYASAVSGIDEYGAGCSSSSSRRRPRRLRPRGRRRPPSPPPSQQSLTESDGIYNTGVFQRPSICSNIPATMNILSIPTTGSINIRPTMNEATTSSTLSATQSNAVSDIEEPNCTTSSNHPLLTQNNQQSQNGDISCSNERSSKNEDEDGSSQSTEIGPVGSDDSNDSIHQSYHHNCSTSSTVTIELNNIPSQSSQLDCDQQPLLSG</sequence>
<dbReference type="InterPro" id="IPR002172">
    <property type="entry name" value="LDrepeatLR_classA_rpt"/>
</dbReference>
<keyword evidence="3" id="KW-0254">Endocytosis</keyword>
<feature type="disulfide bond" evidence="12">
    <location>
        <begin position="434"/>
        <end position="449"/>
    </location>
</feature>
<evidence type="ECO:0000256" key="14">
    <source>
        <dbReference type="SAM" id="SignalP"/>
    </source>
</evidence>
<keyword evidence="7" id="KW-0472">Membrane</keyword>
<evidence type="ECO:0000256" key="12">
    <source>
        <dbReference type="PROSITE-ProRule" id="PRU00124"/>
    </source>
</evidence>
<keyword evidence="8 12" id="KW-1015">Disulfide bond</keyword>
<evidence type="ECO:0000256" key="6">
    <source>
        <dbReference type="ARBA" id="ARBA00022989"/>
    </source>
</evidence>
<dbReference type="GO" id="GO:0005886">
    <property type="term" value="C:plasma membrane"/>
    <property type="evidence" value="ECO:0007669"/>
    <property type="project" value="TreeGrafter"/>
</dbReference>
<comment type="subcellular location">
    <subcellularLocation>
        <location evidence="10">Membrane</location>
        <location evidence="10">Coated pit</location>
    </subcellularLocation>
    <subcellularLocation>
        <location evidence="1">Membrane</location>
        <topology evidence="1">Single-pass membrane protein</topology>
    </subcellularLocation>
</comment>
<reference evidence="16" key="2">
    <citation type="submission" date="2015-06" db="UniProtKB">
        <authorList>
            <consortium name="EnsemblMetazoa"/>
        </authorList>
    </citation>
    <scope>IDENTIFICATION</scope>
</reference>
<feature type="disulfide bond" evidence="12">
    <location>
        <begin position="285"/>
        <end position="300"/>
    </location>
</feature>
<feature type="disulfide bond" evidence="12">
    <location>
        <begin position="475"/>
        <end position="490"/>
    </location>
</feature>
<dbReference type="PRINTS" id="PR00261">
    <property type="entry name" value="LDLRECEPTOR"/>
</dbReference>
<organism evidence="16 17">
    <name type="scientific">Tetranychus urticae</name>
    <name type="common">Two-spotted spider mite</name>
    <dbReference type="NCBI Taxonomy" id="32264"/>
    <lineage>
        <taxon>Eukaryota</taxon>
        <taxon>Metazoa</taxon>
        <taxon>Ecdysozoa</taxon>
        <taxon>Arthropoda</taxon>
        <taxon>Chelicerata</taxon>
        <taxon>Arachnida</taxon>
        <taxon>Acari</taxon>
        <taxon>Acariformes</taxon>
        <taxon>Trombidiformes</taxon>
        <taxon>Prostigmata</taxon>
        <taxon>Eleutherengona</taxon>
        <taxon>Raphignathae</taxon>
        <taxon>Tetranychoidea</taxon>
        <taxon>Tetranychidae</taxon>
        <taxon>Tetranychus</taxon>
    </lineage>
</organism>
<proteinExistence type="inferred from homology"/>
<dbReference type="Pfam" id="PF00431">
    <property type="entry name" value="CUB"/>
    <property type="match status" value="1"/>
</dbReference>
<dbReference type="GO" id="GO:0005905">
    <property type="term" value="C:clathrin-coated pit"/>
    <property type="evidence" value="ECO:0007669"/>
    <property type="project" value="UniProtKB-KW"/>
</dbReference>
<name>T1K866_TETUR</name>
<feature type="disulfide bond" evidence="12">
    <location>
        <begin position="463"/>
        <end position="481"/>
    </location>
</feature>
<feature type="compositionally biased region" description="Polar residues" evidence="13">
    <location>
        <begin position="791"/>
        <end position="802"/>
    </location>
</feature>
<dbReference type="eggNOG" id="KOG1215">
    <property type="taxonomic scope" value="Eukaryota"/>
</dbReference>
<dbReference type="InterPro" id="IPR035914">
    <property type="entry name" value="Sperma_CUB_dom_sf"/>
</dbReference>
<dbReference type="PANTHER" id="PTHR24270:SF63">
    <property type="entry name" value="TERRIBLY REDUCED OPTIC LOBES, ISOFORM B"/>
    <property type="match status" value="1"/>
</dbReference>
<feature type="domain" description="CUB" evidence="15">
    <location>
        <begin position="125"/>
        <end position="259"/>
    </location>
</feature>
<feature type="compositionally biased region" description="Basic residues" evidence="13">
    <location>
        <begin position="645"/>
        <end position="660"/>
    </location>
</feature>
<dbReference type="Gene3D" id="4.10.400.10">
    <property type="entry name" value="Low-density Lipoprotein Receptor"/>
    <property type="match status" value="5"/>
</dbReference>
<feature type="disulfide bond" evidence="11">
    <location>
        <begin position="125"/>
        <end position="152"/>
    </location>
</feature>
<feature type="signal peptide" evidence="14">
    <location>
        <begin position="1"/>
        <end position="20"/>
    </location>
</feature>
<evidence type="ECO:0000256" key="2">
    <source>
        <dbReference type="ARBA" id="ARBA00009939"/>
    </source>
</evidence>
<feature type="region of interest" description="Disordered" evidence="13">
    <location>
        <begin position="715"/>
        <end position="802"/>
    </location>
</feature>
<evidence type="ECO:0000256" key="4">
    <source>
        <dbReference type="ARBA" id="ARBA00022692"/>
    </source>
</evidence>
<dbReference type="Gene3D" id="2.60.120.290">
    <property type="entry name" value="Spermadhesin, CUB domain"/>
    <property type="match status" value="1"/>
</dbReference>
<dbReference type="CDD" id="cd00041">
    <property type="entry name" value="CUB"/>
    <property type="match status" value="1"/>
</dbReference>
<keyword evidence="4" id="KW-0812">Transmembrane</keyword>
<keyword evidence="6" id="KW-1133">Transmembrane helix</keyword>
<dbReference type="SUPFAM" id="SSF57424">
    <property type="entry name" value="LDL receptor-like module"/>
    <property type="match status" value="5"/>
</dbReference>
<evidence type="ECO:0000259" key="15">
    <source>
        <dbReference type="PROSITE" id="PS01180"/>
    </source>
</evidence>
<dbReference type="InterPro" id="IPR050685">
    <property type="entry name" value="LDLR"/>
</dbReference>
<feature type="region of interest" description="Disordered" evidence="13">
    <location>
        <begin position="637"/>
        <end position="673"/>
    </location>
</feature>
<dbReference type="HOGENOM" id="CLU_341749_0_0_1"/>
<keyword evidence="9" id="KW-0168">Coated pit</keyword>
<evidence type="ECO:0000313" key="17">
    <source>
        <dbReference type="Proteomes" id="UP000015104"/>
    </source>
</evidence>
<protein>
    <recommendedName>
        <fullName evidence="15">CUB domain-containing protein</fullName>
    </recommendedName>
</protein>
<dbReference type="SMART" id="SM00192">
    <property type="entry name" value="LDLa"/>
    <property type="match status" value="6"/>
</dbReference>
<feature type="disulfide bond" evidence="12">
    <location>
        <begin position="273"/>
        <end position="291"/>
    </location>
</feature>
<evidence type="ECO:0000256" key="1">
    <source>
        <dbReference type="ARBA" id="ARBA00004167"/>
    </source>
</evidence>
<evidence type="ECO:0000256" key="11">
    <source>
        <dbReference type="PROSITE-ProRule" id="PRU00059"/>
    </source>
</evidence>
<dbReference type="InterPro" id="IPR000859">
    <property type="entry name" value="CUB_dom"/>
</dbReference>
<dbReference type="InterPro" id="IPR036055">
    <property type="entry name" value="LDL_receptor-like_sf"/>
</dbReference>
<feature type="compositionally biased region" description="Low complexity" evidence="13">
    <location>
        <begin position="715"/>
        <end position="728"/>
    </location>
</feature>
<dbReference type="EMBL" id="CAEY01001871">
    <property type="status" value="NOT_ANNOTATED_CDS"/>
    <property type="molecule type" value="Genomic_DNA"/>
</dbReference>
<dbReference type="PANTHER" id="PTHR24270">
    <property type="entry name" value="LOW-DENSITY LIPOPROTEIN RECEPTOR-RELATED"/>
    <property type="match status" value="1"/>
</dbReference>
<evidence type="ECO:0000256" key="13">
    <source>
        <dbReference type="SAM" id="MobiDB-lite"/>
    </source>
</evidence>
<keyword evidence="17" id="KW-1185">Reference proteome</keyword>
<evidence type="ECO:0000256" key="3">
    <source>
        <dbReference type="ARBA" id="ARBA00022583"/>
    </source>
</evidence>
<evidence type="ECO:0000256" key="8">
    <source>
        <dbReference type="ARBA" id="ARBA00023157"/>
    </source>
</evidence>
<dbReference type="STRING" id="32264.T1K866"/>